<comment type="caution">
    <text evidence="2">The sequence shown here is derived from an EMBL/GenBank/DDBJ whole genome shotgun (WGS) entry which is preliminary data.</text>
</comment>
<dbReference type="GO" id="GO:0008081">
    <property type="term" value="F:phosphoric diester hydrolase activity"/>
    <property type="evidence" value="ECO:0007669"/>
    <property type="project" value="InterPro"/>
</dbReference>
<dbReference type="PANTHER" id="PTHR13593:SF140">
    <property type="entry name" value="PLC-LIKE PHOSPHODIESTERASE"/>
    <property type="match status" value="1"/>
</dbReference>
<dbReference type="InterPro" id="IPR051057">
    <property type="entry name" value="PI-PLC_domain"/>
</dbReference>
<dbReference type="AlphaFoldDB" id="A0A1T3P668"/>
<dbReference type="Gene3D" id="3.20.20.190">
    <property type="entry name" value="Phosphatidylinositol (PI) phosphodiesterase"/>
    <property type="match status" value="1"/>
</dbReference>
<dbReference type="GO" id="GO:0006629">
    <property type="term" value="P:lipid metabolic process"/>
    <property type="evidence" value="ECO:0007669"/>
    <property type="project" value="InterPro"/>
</dbReference>
<feature type="transmembrane region" description="Helical" evidence="1">
    <location>
        <begin position="33"/>
        <end position="55"/>
    </location>
</feature>
<dbReference type="PANTHER" id="PTHR13593">
    <property type="match status" value="1"/>
</dbReference>
<keyword evidence="1" id="KW-1133">Transmembrane helix</keyword>
<feature type="transmembrane region" description="Helical" evidence="1">
    <location>
        <begin position="306"/>
        <end position="326"/>
    </location>
</feature>
<accession>A0A1T3P668</accession>
<reference evidence="2 3" key="1">
    <citation type="submission" date="2017-03" db="EMBL/GenBank/DDBJ databases">
        <title>Draft genome sequence of Streptomyces scabrisporus NF3, endophyte isolated from Amphipterygium adstringens.</title>
        <authorList>
            <person name="Vazquez M."/>
            <person name="Ceapa C.D."/>
            <person name="Rodriguez Luna D."/>
            <person name="Sanchez Esquivel S."/>
        </authorList>
    </citation>
    <scope>NUCLEOTIDE SEQUENCE [LARGE SCALE GENOMIC DNA]</scope>
    <source>
        <strain evidence="2 3">NF3</strain>
    </source>
</reference>
<dbReference type="Proteomes" id="UP000190037">
    <property type="component" value="Unassembled WGS sequence"/>
</dbReference>
<name>A0A1T3P668_9ACTN</name>
<dbReference type="RefSeq" id="WP_414646431.1">
    <property type="nucleotide sequence ID" value="NZ_MWQN01000001.1"/>
</dbReference>
<proteinExistence type="predicted"/>
<gene>
    <name evidence="2" type="ORF">B4N89_29085</name>
</gene>
<evidence type="ECO:0000313" key="2">
    <source>
        <dbReference type="EMBL" id="OPC84441.1"/>
    </source>
</evidence>
<keyword evidence="3" id="KW-1185">Reference proteome</keyword>
<dbReference type="InterPro" id="IPR017946">
    <property type="entry name" value="PLC-like_Pdiesterase_TIM-brl"/>
</dbReference>
<organism evidence="2 3">
    <name type="scientific">Embleya scabrispora</name>
    <dbReference type="NCBI Taxonomy" id="159449"/>
    <lineage>
        <taxon>Bacteria</taxon>
        <taxon>Bacillati</taxon>
        <taxon>Actinomycetota</taxon>
        <taxon>Actinomycetes</taxon>
        <taxon>Kitasatosporales</taxon>
        <taxon>Streptomycetaceae</taxon>
        <taxon>Embleya</taxon>
    </lineage>
</organism>
<feature type="transmembrane region" description="Helical" evidence="1">
    <location>
        <begin position="338"/>
        <end position="361"/>
    </location>
</feature>
<dbReference type="EMBL" id="MWQN01000001">
    <property type="protein sequence ID" value="OPC84441.1"/>
    <property type="molecule type" value="Genomic_DNA"/>
</dbReference>
<evidence type="ECO:0000313" key="3">
    <source>
        <dbReference type="Proteomes" id="UP000190037"/>
    </source>
</evidence>
<keyword evidence="1" id="KW-0812">Transmembrane</keyword>
<sequence>MISYRTETTGPIVVGKVSRRVRIRDAWLRWRRVWRALLTALVVLSVTVITGLGVARTTVLSADWYDGVFEREHAYDRLYDEVLVDPRLAGVRNDLLGRLPIPPNQVTANLRLVLPPSTLRGMVRVQVGHIVGYLRGDERELRLSVDLKPVINNLGKAADVYVGDLTGDVPRVTQDNAPALVDNVSKALDALAQGRPPEALPALNLDPAAAPEVADLILARLPVEAREAIRGQVVASLRADDLGGVLVAVVPVIFGEKVRQAQLGLTGLSHGGSWDLTLDLRADRAKQTEMRLGQLEQLRAMTVFGLGRLLIAAGVTALLGLVLLWWTAPTRGAARLRLPALALAGGGLLAGVGCLIGWGLLPHVVPEHRDGWAPSVTRLTGDLQEAAARDVVGVWLAAAAVPLVFGGVTFGAVALWERHRHRRAAPVRHTTRRVLTTGAAVAAAGALALTVFVPVPTSGSKSQAKRCNGMTELCNRRYDQVAYLATHNSMSSTAARFLSPLQDADIVTQLDAGVRGLLVDSYTWEAPEEVAGRLAESDLDPDSRRIIAGVVNDVAPARPGLWFCHSVCRGGALPMVETLRAVGQWMDRNPQEVVTLIVQDAISAQATEWAFREAGLDRLLFTPAADPSEPWPTLGTMIERGRRLVVFAERADGPAPWYRNFYRYGMETPYEYANPAEMNCLPNRGGTDKRLFLLNNFVTATGGSRTDAAQVNARPFLLDRARRCERERGAPVNFVAVDFAGIGDAKGAVDVLNITRKSH</sequence>
<evidence type="ECO:0000256" key="1">
    <source>
        <dbReference type="SAM" id="Phobius"/>
    </source>
</evidence>
<feature type="transmembrane region" description="Helical" evidence="1">
    <location>
        <begin position="434"/>
        <end position="455"/>
    </location>
</feature>
<dbReference type="SUPFAM" id="SSF51695">
    <property type="entry name" value="PLC-like phosphodiesterases"/>
    <property type="match status" value="1"/>
</dbReference>
<keyword evidence="1" id="KW-0472">Membrane</keyword>
<protein>
    <submittedName>
        <fullName evidence="2">Uncharacterized protein</fullName>
    </submittedName>
</protein>
<dbReference type="STRING" id="159449.B4N89_29085"/>
<feature type="transmembrane region" description="Helical" evidence="1">
    <location>
        <begin position="392"/>
        <end position="413"/>
    </location>
</feature>
<dbReference type="Pfam" id="PF26146">
    <property type="entry name" value="PI-PLC_X"/>
    <property type="match status" value="1"/>
</dbReference>